<evidence type="ECO:0000313" key="2">
    <source>
        <dbReference type="EMBL" id="KAH8018339.1"/>
    </source>
</evidence>
<protein>
    <submittedName>
        <fullName evidence="2">Uncharacterized protein</fullName>
    </submittedName>
</protein>
<dbReference type="PANTHER" id="PTHR43977">
    <property type="entry name" value="STRUCTURAL MAINTENANCE OF CHROMOSOMES PROTEIN 3"/>
    <property type="match status" value="1"/>
</dbReference>
<proteinExistence type="predicted"/>
<comment type="caution">
    <text evidence="2">The sequence shown here is derived from an EMBL/GenBank/DDBJ whole genome shotgun (WGS) entry which is preliminary data.</text>
</comment>
<dbReference type="InterPro" id="IPR027417">
    <property type="entry name" value="P-loop_NTPase"/>
</dbReference>
<dbReference type="EMBL" id="JABSTU010000010">
    <property type="protein sequence ID" value="KAH8018339.1"/>
    <property type="molecule type" value="Genomic_DNA"/>
</dbReference>
<dbReference type="VEuPathDB" id="VectorBase:LOC119175638"/>
<sequence length="239" mass="27347">MGRECEAPSSEDLPRTRVPRTPYPPELPPNLYDLYHENLFKKLEQCNHELKKYSHVNKKALDQFINFSDQKEKLAKRKEELDRGHSELMNALEMRKYEAIQLTFKQVSKFFSEVFKKLVPQGHATLMMKTDSEDGTAQARQICGDDVAQLSQHTREHIIRLSGARRVSSTMVMEEEWQEEKLISLPRRDCHPQGAAADVVTAPHTEPQPNCRARAADARSICCSLHFSDTLAEPLISTS</sequence>
<dbReference type="Proteomes" id="UP000821866">
    <property type="component" value="Chromosome 8"/>
</dbReference>
<organism evidence="2 3">
    <name type="scientific">Rhipicephalus microplus</name>
    <name type="common">Cattle tick</name>
    <name type="synonym">Boophilus microplus</name>
    <dbReference type="NCBI Taxonomy" id="6941"/>
    <lineage>
        <taxon>Eukaryota</taxon>
        <taxon>Metazoa</taxon>
        <taxon>Ecdysozoa</taxon>
        <taxon>Arthropoda</taxon>
        <taxon>Chelicerata</taxon>
        <taxon>Arachnida</taxon>
        <taxon>Acari</taxon>
        <taxon>Parasitiformes</taxon>
        <taxon>Ixodida</taxon>
        <taxon>Ixodoidea</taxon>
        <taxon>Ixodidae</taxon>
        <taxon>Rhipicephalinae</taxon>
        <taxon>Rhipicephalus</taxon>
        <taxon>Boophilus</taxon>
    </lineage>
</organism>
<accession>A0A9J6D8B4</accession>
<evidence type="ECO:0000256" key="1">
    <source>
        <dbReference type="SAM" id="MobiDB-lite"/>
    </source>
</evidence>
<gene>
    <name evidence="2" type="ORF">HPB51_003060</name>
</gene>
<name>A0A9J6D8B4_RHIMP</name>
<feature type="region of interest" description="Disordered" evidence="1">
    <location>
        <begin position="1"/>
        <end position="25"/>
    </location>
</feature>
<evidence type="ECO:0000313" key="3">
    <source>
        <dbReference type="Proteomes" id="UP000821866"/>
    </source>
</evidence>
<dbReference type="Gene3D" id="3.40.50.300">
    <property type="entry name" value="P-loop containing nucleotide triphosphate hydrolases"/>
    <property type="match status" value="1"/>
</dbReference>
<dbReference type="AlphaFoldDB" id="A0A9J6D8B4"/>
<reference evidence="2" key="1">
    <citation type="journal article" date="2020" name="Cell">
        <title>Large-Scale Comparative Analyses of Tick Genomes Elucidate Their Genetic Diversity and Vector Capacities.</title>
        <authorList>
            <consortium name="Tick Genome and Microbiome Consortium (TIGMIC)"/>
            <person name="Jia N."/>
            <person name="Wang J."/>
            <person name="Shi W."/>
            <person name="Du L."/>
            <person name="Sun Y."/>
            <person name="Zhan W."/>
            <person name="Jiang J.F."/>
            <person name="Wang Q."/>
            <person name="Zhang B."/>
            <person name="Ji P."/>
            <person name="Bell-Sakyi L."/>
            <person name="Cui X.M."/>
            <person name="Yuan T.T."/>
            <person name="Jiang B.G."/>
            <person name="Yang W.F."/>
            <person name="Lam T.T."/>
            <person name="Chang Q.C."/>
            <person name="Ding S.J."/>
            <person name="Wang X.J."/>
            <person name="Zhu J.G."/>
            <person name="Ruan X.D."/>
            <person name="Zhao L."/>
            <person name="Wei J.T."/>
            <person name="Ye R.Z."/>
            <person name="Que T.C."/>
            <person name="Du C.H."/>
            <person name="Zhou Y.H."/>
            <person name="Cheng J.X."/>
            <person name="Dai P.F."/>
            <person name="Guo W.B."/>
            <person name="Han X.H."/>
            <person name="Huang E.J."/>
            <person name="Li L.F."/>
            <person name="Wei W."/>
            <person name="Gao Y.C."/>
            <person name="Liu J.Z."/>
            <person name="Shao H.Z."/>
            <person name="Wang X."/>
            <person name="Wang C.C."/>
            <person name="Yang T.C."/>
            <person name="Huo Q.B."/>
            <person name="Li W."/>
            <person name="Chen H.Y."/>
            <person name="Chen S.E."/>
            <person name="Zhou L.G."/>
            <person name="Ni X.B."/>
            <person name="Tian J.H."/>
            <person name="Sheng Y."/>
            <person name="Liu T."/>
            <person name="Pan Y.S."/>
            <person name="Xia L.Y."/>
            <person name="Li J."/>
            <person name="Zhao F."/>
            <person name="Cao W.C."/>
        </authorList>
    </citation>
    <scope>NUCLEOTIDE SEQUENCE</scope>
    <source>
        <strain evidence="2">Rmic-2018</strain>
    </source>
</reference>
<reference evidence="2" key="2">
    <citation type="submission" date="2021-09" db="EMBL/GenBank/DDBJ databases">
        <authorList>
            <person name="Jia N."/>
            <person name="Wang J."/>
            <person name="Shi W."/>
            <person name="Du L."/>
            <person name="Sun Y."/>
            <person name="Zhan W."/>
            <person name="Jiang J."/>
            <person name="Wang Q."/>
            <person name="Zhang B."/>
            <person name="Ji P."/>
            <person name="Sakyi L.B."/>
            <person name="Cui X."/>
            <person name="Yuan T."/>
            <person name="Jiang B."/>
            <person name="Yang W."/>
            <person name="Lam T.T.-Y."/>
            <person name="Chang Q."/>
            <person name="Ding S."/>
            <person name="Wang X."/>
            <person name="Zhu J."/>
            <person name="Ruan X."/>
            <person name="Zhao L."/>
            <person name="Wei J."/>
            <person name="Que T."/>
            <person name="Du C."/>
            <person name="Cheng J."/>
            <person name="Dai P."/>
            <person name="Han X."/>
            <person name="Huang E."/>
            <person name="Gao Y."/>
            <person name="Liu J."/>
            <person name="Shao H."/>
            <person name="Ye R."/>
            <person name="Li L."/>
            <person name="Wei W."/>
            <person name="Wang X."/>
            <person name="Wang C."/>
            <person name="Huo Q."/>
            <person name="Li W."/>
            <person name="Guo W."/>
            <person name="Chen H."/>
            <person name="Chen S."/>
            <person name="Zhou L."/>
            <person name="Zhou L."/>
            <person name="Ni X."/>
            <person name="Tian J."/>
            <person name="Zhou Y."/>
            <person name="Sheng Y."/>
            <person name="Liu T."/>
            <person name="Pan Y."/>
            <person name="Xia L."/>
            <person name="Li J."/>
            <person name="Zhao F."/>
            <person name="Cao W."/>
        </authorList>
    </citation>
    <scope>NUCLEOTIDE SEQUENCE</scope>
    <source>
        <strain evidence="2">Rmic-2018</strain>
        <tissue evidence="2">Larvae</tissue>
    </source>
</reference>
<keyword evidence="3" id="KW-1185">Reference proteome</keyword>